<dbReference type="GO" id="GO:0004386">
    <property type="term" value="F:helicase activity"/>
    <property type="evidence" value="ECO:0007669"/>
    <property type="project" value="UniProtKB-KW"/>
</dbReference>
<dbReference type="SMART" id="SM00535">
    <property type="entry name" value="RIBOc"/>
    <property type="match status" value="2"/>
</dbReference>
<keyword evidence="7" id="KW-0597">Phosphoprotein</keyword>
<keyword evidence="10" id="KW-0677">Repeat</keyword>
<dbReference type="Proteomes" id="UP001634394">
    <property type="component" value="Unassembled WGS sequence"/>
</dbReference>
<sequence>MVIRTQDNPVRRLPRHLRNEDLPTDTFTPRTYQVELLHSALQQNTIVCMGSIAGKTFIAVMLIKEMAHNTRKPIKDGGKCNVLLVNSECLVEQQAQVITHHTDLIVGQFTSSIGADKWSHDKWLQEINQCHCVVTTPDIFIKLLQSSVIIIPNINLLILDECHHVLENHPYNELMKRMDAYPKSEQPRLLGLTTSVLSAKIHSPSELEKVILLLEEKLHSKAETFTLVISERYGIKPKELVIECEDYEDRTGVYEEIEEILEHALYFLEECVLGPTEELDNRDPKQIAKTALNECLNILRILGPWCAACLADMLVGQIEKIDKHKEFVPLHKTFLRFGASQLRMVSKHFEKRFQETEYHIDELLKYTTPKVKKIVEVLRKYRPDTDFIIISEEIDEMDMESQSDISDDSDFSQTDDDDDEDNIMKSPKHIHVAVKKLPTNEDKPFDPLNSEQDKYLCGVVFVDHPYVAYTLNKLIEEICAWDEQLCFVRSSHITKQGTKSSAKGSGAMRKQEKVLRKFRMQELNLLVSTNAVQEGIDIPKCNLIILFDPPKDYRSYSQSKGRARARDAEFLMLVEEEHIDEFQENLKMYKGLEQVLISREKQKEEMTDGELTSDIDNLLPPYATSTDCDAARVTLSTSIMLVNKYCAKLPSDTFTHLTPACVIETISKGNSMEYCAKLRLPINSPIKQEVKGVPMQTEVLAKKAVALEMCRILHQRGELDEKLMPVGKEMFQHEEEEFEWEEEEDSNGQVLPGTTKRKQYYCKKGASALVQSHCQADSPCYLYLIRMVLTGAITEEQNTRGRRICAPEETTCCFGFVTSKRIPLIPSFPVYTRSGEITVSIELLHSDLILKEEELKKLQYFHKFLFSNVLHLEKDPMEFCPEKASQGYLLLPLNTDEDPSLIKIDWNFVHKVEESPFIRKAPRGKNLTIQFVFNEEDFEDAVVMPSYRNIDQPQHFYVAEIRKDLNPNSPFPSPELYKTFYEYYTSKYGLDITNREQSLLDVDHTSARLNLLIPRYMNQKGVALPTSSAETKKARRENLQQKQILVPELCDIHVFPASLWRKAVCLPAVLYRMNYLLIAEEIRVNVAKETKIGIVELPEKFCFPKLNFGFDTNPENLKKSGEEVEDQGLTSGEDEEEEKKGDKSLTSNTKNEDINTVVASYNDANVSALTQHEETNGMSAIRIHDASTFLDNKIEIPNSSGEVANNNVAPKSKDIIYSSTIAVKDTNLITATRMDKTINVTNVTDLVDVESARNHDTTAGSKDDKTRKFEYSLAEDHGNRSVETCLAQGQHLRETKTHDEESITSVSTISRPSKVNNSVLEEKSCHRSTCETNHVKNNLEFPNDVFHYPRTCDSSDLDPSITLIPNSSIESHLSVVKDIHPSFQIDYTGLSSSLQKDTLAKDESLFDKKEMDVEISIIRHDTEMRNFINTSDQNNQHSFMALAEDGKLSVNTEKKEKTEATVKNCIQDNAQDSETPNCANQAHHQMSATVQNCCDHLKMNELDKESTVLISESRCKENDRYASDIESVLIEADLEMYERKRHHSDDLKGMTENVNDKVIDCLSNKISGKNGCLSMFCSQGKSTIREHVDYVSSAHDSHKDTKFEHNLKNDKIKNNSSQSQDDYMDIHEAKLMLKPGQNIADLEVIKNVDVKVSFDPDVKVISPQLQESDIEVTANSDGDIIVQKSDQCAFSQIDVFQDVGYFTTVCENKETDSKVDDSVIEPGILISLDKDIDLSTFVGPNPCLILQALTMSNANDFFSLERLETIGDSFLKYAITVYLYCNYPGIHEGKLSYLRSKQVSNYNLYRLGKRKGLGECIISSKFEPHENWLPPGFIINEDKRKGPVPKVLVVPQTSSGSITVAVSSCPEIDCQIVKEKEAMKTKCSSNGSLVITEFTKFNKEMEEISQIQMDEEVESEEYTEAAQELQPYSLQVLHSIPDKSIADCMESLTGCYLTSCGKMAALQFMSWLGLRVLPRRENFNENPQGPYELGFDMLPSPPSPLLTDISDAESKLMYLLDGYSALEERIGYIFKDKSYLLQAFTHASYHYNTITDCYQRLEFLGDAILDYVITRHLYEDSCKYSPGVLTDLRSALVNNNIFAALAVKWDLHKYFRAISPSLFHVIDKFVARQKEKEDEIDIEEDEEGEEETKDQAQERVELEVPKALGDIFESLAGAIYLDSGMSLDAVWRVYYRIMKQQIDKYLKSIPKSPVRELLEMEPETAKFQKPERTFDGKMRVAVNVVGKGVFTGIGRNYRIAKSAAAKKALRCIKTLKEQGLI</sequence>
<dbReference type="Pfam" id="PF02170">
    <property type="entry name" value="PAZ"/>
    <property type="match status" value="1"/>
</dbReference>
<comment type="similarity">
    <text evidence="20 21">Belongs to the helicase family. Dicer subfamily.</text>
</comment>
<keyword evidence="15" id="KW-0067">ATP-binding</keyword>
<keyword evidence="17 21" id="KW-0694">RNA-binding</keyword>
<dbReference type="InterPro" id="IPR011907">
    <property type="entry name" value="RNase_III"/>
</dbReference>
<dbReference type="PROSITE" id="PS51192">
    <property type="entry name" value="HELICASE_ATP_BIND_1"/>
    <property type="match status" value="1"/>
</dbReference>
<evidence type="ECO:0000313" key="28">
    <source>
        <dbReference type="EMBL" id="KAL3873454.1"/>
    </source>
</evidence>
<dbReference type="CDD" id="cd10843">
    <property type="entry name" value="DSRM_DICER"/>
    <property type="match status" value="1"/>
</dbReference>
<dbReference type="CDD" id="cd00593">
    <property type="entry name" value="RIBOc"/>
    <property type="match status" value="2"/>
</dbReference>
<reference evidence="28 29" key="1">
    <citation type="submission" date="2024-11" db="EMBL/GenBank/DDBJ databases">
        <title>Chromosome-level genome assembly of the freshwater bivalve Anodonta woodiana.</title>
        <authorList>
            <person name="Chen X."/>
        </authorList>
    </citation>
    <scope>NUCLEOTIDE SEQUENCE [LARGE SCALE GENOMIC DNA]</scope>
    <source>
        <strain evidence="28">MN2024</strain>
        <tissue evidence="28">Gills</tissue>
    </source>
</reference>
<dbReference type="PROSITE" id="PS51194">
    <property type="entry name" value="HELICASE_CTER"/>
    <property type="match status" value="1"/>
</dbReference>
<dbReference type="Pfam" id="PF00271">
    <property type="entry name" value="Helicase_C"/>
    <property type="match status" value="1"/>
</dbReference>
<evidence type="ECO:0000256" key="22">
    <source>
        <dbReference type="SAM" id="MobiDB-lite"/>
    </source>
</evidence>
<evidence type="ECO:0000256" key="10">
    <source>
        <dbReference type="ARBA" id="ARBA00022737"/>
    </source>
</evidence>
<dbReference type="SMART" id="SM00949">
    <property type="entry name" value="PAZ"/>
    <property type="match status" value="1"/>
</dbReference>
<dbReference type="FunFam" id="2.170.260.10:FF:000002">
    <property type="entry name" value="Putative Endoribonuclease Dicer"/>
    <property type="match status" value="1"/>
</dbReference>
<evidence type="ECO:0000256" key="11">
    <source>
        <dbReference type="ARBA" id="ARBA00022741"/>
    </source>
</evidence>
<dbReference type="Pfam" id="PF00270">
    <property type="entry name" value="DEAD"/>
    <property type="match status" value="1"/>
</dbReference>
<dbReference type="InterPro" id="IPR011545">
    <property type="entry name" value="DEAD/DEAH_box_helicase_dom"/>
</dbReference>
<dbReference type="PROSITE" id="PS51327">
    <property type="entry name" value="DICER_DSRBF"/>
    <property type="match status" value="1"/>
</dbReference>
<dbReference type="PROSITE" id="PS50142">
    <property type="entry name" value="RNASE_3_2"/>
    <property type="match status" value="2"/>
</dbReference>
<keyword evidence="19" id="KW-0464">Manganese</keyword>
<evidence type="ECO:0000259" key="26">
    <source>
        <dbReference type="PROSITE" id="PS51194"/>
    </source>
</evidence>
<evidence type="ECO:0000259" key="25">
    <source>
        <dbReference type="PROSITE" id="PS51192"/>
    </source>
</evidence>
<dbReference type="Pfam" id="PF20930">
    <property type="entry name" value="Dicer_PBD"/>
    <property type="match status" value="1"/>
</dbReference>
<evidence type="ECO:0000256" key="8">
    <source>
        <dbReference type="ARBA" id="ARBA00022722"/>
    </source>
</evidence>
<comment type="subcellular location">
    <subcellularLocation>
        <location evidence="4">Cytoplasm</location>
    </subcellularLocation>
</comment>
<evidence type="ECO:0000256" key="18">
    <source>
        <dbReference type="ARBA" id="ARBA00023158"/>
    </source>
</evidence>
<dbReference type="InterPro" id="IPR038248">
    <property type="entry name" value="Dicer_dimer_sf"/>
</dbReference>
<accession>A0ABD3WHL7</accession>
<dbReference type="SUPFAM" id="SSF52540">
    <property type="entry name" value="P-loop containing nucleoside triphosphate hydrolases"/>
    <property type="match status" value="1"/>
</dbReference>
<keyword evidence="9" id="KW-0479">Metal-binding</keyword>
<dbReference type="GO" id="GO:0046872">
    <property type="term" value="F:metal ion binding"/>
    <property type="evidence" value="ECO:0007669"/>
    <property type="project" value="UniProtKB-KW"/>
</dbReference>
<evidence type="ECO:0000259" key="24">
    <source>
        <dbReference type="PROSITE" id="PS50821"/>
    </source>
</evidence>
<evidence type="ECO:0000256" key="3">
    <source>
        <dbReference type="ARBA" id="ARBA00001946"/>
    </source>
</evidence>
<evidence type="ECO:0000256" key="5">
    <source>
        <dbReference type="ARBA" id="ARBA00012177"/>
    </source>
</evidence>
<dbReference type="PROSITE" id="PS50821">
    <property type="entry name" value="PAZ"/>
    <property type="match status" value="1"/>
</dbReference>
<dbReference type="PANTHER" id="PTHR14950:SF37">
    <property type="entry name" value="ENDORIBONUCLEASE DICER"/>
    <property type="match status" value="1"/>
</dbReference>
<dbReference type="SMART" id="SM00487">
    <property type="entry name" value="DEXDc"/>
    <property type="match status" value="1"/>
</dbReference>
<evidence type="ECO:0000256" key="19">
    <source>
        <dbReference type="ARBA" id="ARBA00023211"/>
    </source>
</evidence>
<comment type="cofactor">
    <cofactor evidence="2">
        <name>Mn(2+)</name>
        <dbReference type="ChEBI" id="CHEBI:29035"/>
    </cofactor>
</comment>
<dbReference type="SMART" id="SM00490">
    <property type="entry name" value="HELICc"/>
    <property type="match status" value="1"/>
</dbReference>
<keyword evidence="13" id="KW-0378">Hydrolase</keyword>
<feature type="domain" description="PAZ" evidence="24">
    <location>
        <begin position="916"/>
        <end position="1054"/>
    </location>
</feature>
<dbReference type="SUPFAM" id="SSF54768">
    <property type="entry name" value="dsRNA-binding domain-like"/>
    <property type="match status" value="1"/>
</dbReference>
<dbReference type="Gene3D" id="3.40.50.300">
    <property type="entry name" value="P-loop containing nucleotide triphosphate hydrolases"/>
    <property type="match status" value="2"/>
</dbReference>
<organism evidence="28 29">
    <name type="scientific">Sinanodonta woodiana</name>
    <name type="common">Chinese pond mussel</name>
    <name type="synonym">Anodonta woodiana</name>
    <dbReference type="NCBI Taxonomy" id="1069815"/>
    <lineage>
        <taxon>Eukaryota</taxon>
        <taxon>Metazoa</taxon>
        <taxon>Spiralia</taxon>
        <taxon>Lophotrochozoa</taxon>
        <taxon>Mollusca</taxon>
        <taxon>Bivalvia</taxon>
        <taxon>Autobranchia</taxon>
        <taxon>Heteroconchia</taxon>
        <taxon>Palaeoheterodonta</taxon>
        <taxon>Unionida</taxon>
        <taxon>Unionoidea</taxon>
        <taxon>Unionidae</taxon>
        <taxon>Unioninae</taxon>
        <taxon>Sinanodonta</taxon>
    </lineage>
</organism>
<dbReference type="FunFam" id="1.10.1520.10:FF:000005">
    <property type="entry name" value="Putative endoribonuclease dicer"/>
    <property type="match status" value="1"/>
</dbReference>
<evidence type="ECO:0000256" key="4">
    <source>
        <dbReference type="ARBA" id="ARBA00004496"/>
    </source>
</evidence>
<dbReference type="InterPro" id="IPR048513">
    <property type="entry name" value="Dicer_PBD"/>
</dbReference>
<keyword evidence="18" id="KW-0943">RNA-mediated gene silencing</keyword>
<keyword evidence="29" id="KW-1185">Reference proteome</keyword>
<evidence type="ECO:0000259" key="27">
    <source>
        <dbReference type="PROSITE" id="PS51327"/>
    </source>
</evidence>
<dbReference type="InterPro" id="IPR000999">
    <property type="entry name" value="RNase_III_dom"/>
</dbReference>
<feature type="domain" description="RNase III" evidence="23">
    <location>
        <begin position="2019"/>
        <end position="2180"/>
    </location>
</feature>
<dbReference type="InterPro" id="IPR003100">
    <property type="entry name" value="PAZ_dom"/>
</dbReference>
<comment type="cofactor">
    <cofactor evidence="3">
        <name>Mg(2+)</name>
        <dbReference type="ChEBI" id="CHEBI:18420"/>
    </cofactor>
</comment>
<feature type="region of interest" description="Disordered" evidence="22">
    <location>
        <begin position="398"/>
        <end position="423"/>
    </location>
</feature>
<feature type="domain" description="RNase III" evidence="23">
    <location>
        <begin position="1725"/>
        <end position="1817"/>
    </location>
</feature>
<dbReference type="PROSITE" id="PS00517">
    <property type="entry name" value="RNASE_3_1"/>
    <property type="match status" value="1"/>
</dbReference>
<feature type="region of interest" description="Disordered" evidence="22">
    <location>
        <begin position="2133"/>
        <end position="2152"/>
    </location>
</feature>
<evidence type="ECO:0000256" key="2">
    <source>
        <dbReference type="ARBA" id="ARBA00001936"/>
    </source>
</evidence>
<dbReference type="EC" id="3.1.26.3" evidence="5"/>
<dbReference type="SUPFAM" id="SSF101690">
    <property type="entry name" value="PAZ domain"/>
    <property type="match status" value="1"/>
</dbReference>
<dbReference type="InterPro" id="IPR036389">
    <property type="entry name" value="RNase_III_sf"/>
</dbReference>
<dbReference type="Pfam" id="PF00636">
    <property type="entry name" value="Ribonuclease_3"/>
    <property type="match status" value="2"/>
</dbReference>
<dbReference type="Gene3D" id="2.170.260.10">
    <property type="entry name" value="paz domain"/>
    <property type="match status" value="1"/>
</dbReference>
<dbReference type="Gene3D" id="1.10.1520.10">
    <property type="entry name" value="Ribonuclease III domain"/>
    <property type="match status" value="2"/>
</dbReference>
<dbReference type="InterPro" id="IPR005034">
    <property type="entry name" value="Dicer_dimerisation"/>
</dbReference>
<keyword evidence="11" id="KW-0547">Nucleotide-binding</keyword>
<keyword evidence="16" id="KW-0460">Magnesium</keyword>
<keyword evidence="8" id="KW-0540">Nuclease</keyword>
<evidence type="ECO:0000256" key="15">
    <source>
        <dbReference type="ARBA" id="ARBA00022840"/>
    </source>
</evidence>
<evidence type="ECO:0000256" key="20">
    <source>
        <dbReference type="ARBA" id="ARBA00035116"/>
    </source>
</evidence>
<dbReference type="GO" id="GO:0031054">
    <property type="term" value="P:pre-miRNA processing"/>
    <property type="evidence" value="ECO:0007669"/>
    <property type="project" value="UniProtKB-ARBA"/>
</dbReference>
<dbReference type="GO" id="GO:0005737">
    <property type="term" value="C:cytoplasm"/>
    <property type="evidence" value="ECO:0007669"/>
    <property type="project" value="UniProtKB-SubCell"/>
</dbReference>
<gene>
    <name evidence="28" type="ORF">ACJMK2_036569</name>
</gene>
<evidence type="ECO:0000256" key="7">
    <source>
        <dbReference type="ARBA" id="ARBA00022553"/>
    </source>
</evidence>
<evidence type="ECO:0000259" key="23">
    <source>
        <dbReference type="PROSITE" id="PS50142"/>
    </source>
</evidence>
<evidence type="ECO:0000256" key="1">
    <source>
        <dbReference type="ARBA" id="ARBA00000109"/>
    </source>
</evidence>
<evidence type="ECO:0000256" key="12">
    <source>
        <dbReference type="ARBA" id="ARBA00022759"/>
    </source>
</evidence>
<dbReference type="InterPro" id="IPR044441">
    <property type="entry name" value="DICER_DSRM"/>
</dbReference>
<dbReference type="GO" id="GO:0051239">
    <property type="term" value="P:regulation of multicellular organismal process"/>
    <property type="evidence" value="ECO:0007669"/>
    <property type="project" value="UniProtKB-ARBA"/>
</dbReference>
<feature type="region of interest" description="Disordered" evidence="22">
    <location>
        <begin position="1114"/>
        <end position="1151"/>
    </location>
</feature>
<dbReference type="PANTHER" id="PTHR14950">
    <property type="entry name" value="DICER-RELATED"/>
    <property type="match status" value="1"/>
</dbReference>
<keyword evidence="12" id="KW-0255">Endonuclease</keyword>
<dbReference type="GO" id="GO:0016441">
    <property type="term" value="P:post-transcriptional gene silencing"/>
    <property type="evidence" value="ECO:0007669"/>
    <property type="project" value="UniProtKB-ARBA"/>
</dbReference>
<feature type="compositionally biased region" description="Acidic residues" evidence="22">
    <location>
        <begin position="398"/>
        <end position="421"/>
    </location>
</feature>
<evidence type="ECO:0000256" key="17">
    <source>
        <dbReference type="ARBA" id="ARBA00022884"/>
    </source>
</evidence>
<dbReference type="HAMAP" id="MF_00104">
    <property type="entry name" value="RNase_III"/>
    <property type="match status" value="1"/>
</dbReference>
<comment type="catalytic activity">
    <reaction evidence="1">
        <text>Endonucleolytic cleavage to 5'-phosphomonoester.</text>
        <dbReference type="EC" id="3.1.26.3"/>
    </reaction>
</comment>
<feature type="domain" description="Helicase ATP-binding" evidence="25">
    <location>
        <begin position="36"/>
        <end position="214"/>
    </location>
</feature>
<evidence type="ECO:0000256" key="6">
    <source>
        <dbReference type="ARBA" id="ARBA00022490"/>
    </source>
</evidence>
<dbReference type="GO" id="GO:0003723">
    <property type="term" value="F:RNA binding"/>
    <property type="evidence" value="ECO:0007669"/>
    <property type="project" value="UniProtKB-UniRule"/>
</dbReference>
<feature type="domain" description="Helicase C-terminal" evidence="26">
    <location>
        <begin position="449"/>
        <end position="607"/>
    </location>
</feature>
<dbReference type="InterPro" id="IPR001650">
    <property type="entry name" value="Helicase_C-like"/>
</dbReference>
<proteinExistence type="inferred from homology"/>
<dbReference type="SUPFAM" id="SSF69065">
    <property type="entry name" value="RNase III domain-like"/>
    <property type="match status" value="2"/>
</dbReference>
<dbReference type="Pfam" id="PF20932">
    <property type="entry name" value="Dicer_dsRBD"/>
    <property type="match status" value="1"/>
</dbReference>
<protein>
    <recommendedName>
        <fullName evidence="5">ribonuclease III</fullName>
        <ecNumber evidence="5">3.1.26.3</ecNumber>
    </recommendedName>
</protein>
<evidence type="ECO:0000256" key="9">
    <source>
        <dbReference type="ARBA" id="ARBA00022723"/>
    </source>
</evidence>
<dbReference type="GO" id="GO:0005524">
    <property type="term" value="F:ATP binding"/>
    <property type="evidence" value="ECO:0007669"/>
    <property type="project" value="UniProtKB-KW"/>
</dbReference>
<dbReference type="FunFam" id="1.10.1520.10:FF:000023">
    <property type="entry name" value="Endoribonuclease dcr-1"/>
    <property type="match status" value="1"/>
</dbReference>
<dbReference type="Pfam" id="PF03368">
    <property type="entry name" value="Dicer_dimer"/>
    <property type="match status" value="1"/>
</dbReference>
<comment type="caution">
    <text evidence="28">The sequence shown here is derived from an EMBL/GenBank/DDBJ whole genome shotgun (WGS) entry which is preliminary data.</text>
</comment>
<dbReference type="InterPro" id="IPR027417">
    <property type="entry name" value="P-loop_NTPase"/>
</dbReference>
<name>A0ABD3WHL7_SINWO</name>
<dbReference type="GO" id="GO:0004525">
    <property type="term" value="F:ribonuclease III activity"/>
    <property type="evidence" value="ECO:0007669"/>
    <property type="project" value="UniProtKB-EC"/>
</dbReference>
<keyword evidence="14" id="KW-0347">Helicase</keyword>
<dbReference type="Gene3D" id="3.30.160.380">
    <property type="entry name" value="Dicer dimerisation domain"/>
    <property type="match status" value="1"/>
</dbReference>
<dbReference type="Gene3D" id="3.30.160.20">
    <property type="match status" value="1"/>
</dbReference>
<dbReference type="Pfam" id="PF20931">
    <property type="entry name" value="Dicer_platform"/>
    <property type="match status" value="1"/>
</dbReference>
<evidence type="ECO:0000256" key="13">
    <source>
        <dbReference type="ARBA" id="ARBA00022801"/>
    </source>
</evidence>
<evidence type="ECO:0000313" key="29">
    <source>
        <dbReference type="Proteomes" id="UP001634394"/>
    </source>
</evidence>
<dbReference type="EMBL" id="JBJQND010000006">
    <property type="protein sequence ID" value="KAL3873454.1"/>
    <property type="molecule type" value="Genomic_DNA"/>
</dbReference>
<evidence type="ECO:0000256" key="21">
    <source>
        <dbReference type="PROSITE-ProRule" id="PRU00657"/>
    </source>
</evidence>
<dbReference type="InterPro" id="IPR036085">
    <property type="entry name" value="PAZ_dom_sf"/>
</dbReference>
<dbReference type="FunFam" id="3.30.160.20:FF:000015">
    <property type="entry name" value="endoribonuclease Dicer"/>
    <property type="match status" value="1"/>
</dbReference>
<dbReference type="InterPro" id="IPR048512">
    <property type="entry name" value="Dicer_platform"/>
</dbReference>
<feature type="domain" description="Dicer dsRNA-binding fold" evidence="27">
    <location>
        <begin position="638"/>
        <end position="733"/>
    </location>
</feature>
<evidence type="ECO:0000256" key="14">
    <source>
        <dbReference type="ARBA" id="ARBA00022806"/>
    </source>
</evidence>
<dbReference type="CDD" id="cd15903">
    <property type="entry name" value="Dicer_PBD"/>
    <property type="match status" value="1"/>
</dbReference>
<dbReference type="InterPro" id="IPR014001">
    <property type="entry name" value="Helicase_ATP-bd"/>
</dbReference>
<evidence type="ECO:0000256" key="16">
    <source>
        <dbReference type="ARBA" id="ARBA00022842"/>
    </source>
</evidence>
<feature type="region of interest" description="Disordered" evidence="22">
    <location>
        <begin position="1"/>
        <end position="24"/>
    </location>
</feature>
<keyword evidence="6" id="KW-0963">Cytoplasm</keyword>
<feature type="compositionally biased region" description="Acidic residues" evidence="22">
    <location>
        <begin position="2134"/>
        <end position="2148"/>
    </location>
</feature>
<dbReference type="FunFam" id="3.40.50.300:FF:000628">
    <property type="entry name" value="Endoribonuclease Dicer"/>
    <property type="match status" value="1"/>
</dbReference>